<reference evidence="4 5" key="1">
    <citation type="submission" date="2017-11" db="EMBL/GenBank/DDBJ databases">
        <title>Genomic Encyclopedia of Archaeal and Bacterial Type Strains, Phase II (KMG-II): From Individual Species to Whole Genera.</title>
        <authorList>
            <person name="Goeker M."/>
        </authorList>
    </citation>
    <scope>NUCLEOTIDE SEQUENCE [LARGE SCALE GENOMIC DNA]</scope>
    <source>
        <strain evidence="4 5">DSM 27763</strain>
    </source>
</reference>
<evidence type="ECO:0000259" key="2">
    <source>
        <dbReference type="Pfam" id="PF01370"/>
    </source>
</evidence>
<proteinExistence type="inferred from homology"/>
<dbReference type="InterPro" id="IPR013549">
    <property type="entry name" value="DUF1731"/>
</dbReference>
<evidence type="ECO:0000313" key="4">
    <source>
        <dbReference type="EMBL" id="PJJ56092.1"/>
    </source>
</evidence>
<keyword evidence="5" id="KW-1185">Reference proteome</keyword>
<dbReference type="EMBL" id="PGEZ01000001">
    <property type="protein sequence ID" value="PJJ56092.1"/>
    <property type="molecule type" value="Genomic_DNA"/>
</dbReference>
<evidence type="ECO:0000259" key="3">
    <source>
        <dbReference type="Pfam" id="PF08338"/>
    </source>
</evidence>
<evidence type="ECO:0008006" key="6">
    <source>
        <dbReference type="Google" id="ProtNLM"/>
    </source>
</evidence>
<evidence type="ECO:0000256" key="1">
    <source>
        <dbReference type="ARBA" id="ARBA00009353"/>
    </source>
</evidence>
<feature type="domain" description="NAD-dependent epimerase/dehydratase" evidence="2">
    <location>
        <begin position="4"/>
        <end position="121"/>
    </location>
</feature>
<dbReference type="SUPFAM" id="SSF51735">
    <property type="entry name" value="NAD(P)-binding Rossmann-fold domains"/>
    <property type="match status" value="1"/>
</dbReference>
<dbReference type="NCBIfam" id="TIGR01777">
    <property type="entry name" value="yfcH"/>
    <property type="match status" value="1"/>
</dbReference>
<name>A0A0B2B2P1_9ACTN</name>
<dbReference type="Proteomes" id="UP000230842">
    <property type="component" value="Unassembled WGS sequence"/>
</dbReference>
<dbReference type="Pfam" id="PF01370">
    <property type="entry name" value="Epimerase"/>
    <property type="match status" value="1"/>
</dbReference>
<accession>A0A0B2B2P1</accession>
<evidence type="ECO:0000313" key="5">
    <source>
        <dbReference type="Proteomes" id="UP000230842"/>
    </source>
</evidence>
<dbReference type="InterPro" id="IPR010099">
    <property type="entry name" value="SDR39U1"/>
</dbReference>
<dbReference type="Gene3D" id="3.40.50.720">
    <property type="entry name" value="NAD(P)-binding Rossmann-like Domain"/>
    <property type="match status" value="1"/>
</dbReference>
<dbReference type="Pfam" id="PF08338">
    <property type="entry name" value="DUF1731"/>
    <property type="match status" value="1"/>
</dbReference>
<comment type="caution">
    <text evidence="4">The sequence shown here is derived from an EMBL/GenBank/DDBJ whole genome shotgun (WGS) entry which is preliminary data.</text>
</comment>
<dbReference type="RefSeq" id="WP_039368721.1">
    <property type="nucleotide sequence ID" value="NZ_PGEZ01000001.1"/>
</dbReference>
<dbReference type="AlphaFoldDB" id="A0A0B2B2P1"/>
<sequence length="299" mass="31690">MRFCIAGASGFLGQALAARLESDGHTVVRLVRRAAEGPGESRWDPAKGVVDHGVIARSHVVVNLSGAPIAHWPWTEAYRRELVESRLRSTETLARAVAQARRPPVLLSSSGINAYGDDRGTAVLDESSDRGAGFLADLVRRWEETTGLADRAGARVCLLRTSPVLDRSGGLLRLMLIPFRLGLGARLGSGEQYFPMISLRDWVGAVQHLATTDDARGPYNLVAPTPATNAQFTAALAAALHRPAVLRAPSFALRAALGGLSVQALGSLRSVPDRLQASGYTFADTDVDAVIASALADPA</sequence>
<dbReference type="OrthoDB" id="9801773at2"/>
<feature type="domain" description="DUF1731" evidence="3">
    <location>
        <begin position="248"/>
        <end position="292"/>
    </location>
</feature>
<gene>
    <name evidence="4" type="ORF">CLV56_0296</name>
</gene>
<dbReference type="PANTHER" id="PTHR11092:SF0">
    <property type="entry name" value="EPIMERASE FAMILY PROTEIN SDR39U1"/>
    <property type="match status" value="1"/>
</dbReference>
<dbReference type="PANTHER" id="PTHR11092">
    <property type="entry name" value="SUGAR NUCLEOTIDE EPIMERASE RELATED"/>
    <property type="match status" value="1"/>
</dbReference>
<organism evidence="4 5">
    <name type="scientific">Mumia flava</name>
    <dbReference type="NCBI Taxonomy" id="1348852"/>
    <lineage>
        <taxon>Bacteria</taxon>
        <taxon>Bacillati</taxon>
        <taxon>Actinomycetota</taxon>
        <taxon>Actinomycetes</taxon>
        <taxon>Propionibacteriales</taxon>
        <taxon>Nocardioidaceae</taxon>
        <taxon>Mumia</taxon>
    </lineage>
</organism>
<protein>
    <recommendedName>
        <fullName evidence="6">TIGR01777 family protein</fullName>
    </recommendedName>
</protein>
<comment type="similarity">
    <text evidence="1">Belongs to the NAD(P)-dependent epimerase/dehydratase family. SDR39U1 subfamily.</text>
</comment>
<dbReference type="InterPro" id="IPR001509">
    <property type="entry name" value="Epimerase_deHydtase"/>
</dbReference>
<dbReference type="InterPro" id="IPR036291">
    <property type="entry name" value="NAD(P)-bd_dom_sf"/>
</dbReference>